<reference evidence="1" key="1">
    <citation type="submission" date="2021-06" db="EMBL/GenBank/DDBJ databases">
        <authorList>
            <person name="Kallberg Y."/>
            <person name="Tangrot J."/>
            <person name="Rosling A."/>
        </authorList>
    </citation>
    <scope>NUCLEOTIDE SEQUENCE</scope>
    <source>
        <strain evidence="1">CL356</strain>
    </source>
</reference>
<gene>
    <name evidence="1" type="ORF">ACOLOM_LOCUS7316</name>
</gene>
<dbReference type="EMBL" id="CAJVPT010016688">
    <property type="protein sequence ID" value="CAG8620735.1"/>
    <property type="molecule type" value="Genomic_DNA"/>
</dbReference>
<organism evidence="1 2">
    <name type="scientific">Acaulospora colombiana</name>
    <dbReference type="NCBI Taxonomy" id="27376"/>
    <lineage>
        <taxon>Eukaryota</taxon>
        <taxon>Fungi</taxon>
        <taxon>Fungi incertae sedis</taxon>
        <taxon>Mucoromycota</taxon>
        <taxon>Glomeromycotina</taxon>
        <taxon>Glomeromycetes</taxon>
        <taxon>Diversisporales</taxon>
        <taxon>Acaulosporaceae</taxon>
        <taxon>Acaulospora</taxon>
    </lineage>
</organism>
<dbReference type="Proteomes" id="UP000789525">
    <property type="component" value="Unassembled WGS sequence"/>
</dbReference>
<feature type="non-terminal residue" evidence="1">
    <location>
        <position position="1"/>
    </location>
</feature>
<comment type="caution">
    <text evidence="1">The sequence shown here is derived from an EMBL/GenBank/DDBJ whole genome shotgun (WGS) entry which is preliminary data.</text>
</comment>
<sequence>NLKLVDALKEIADRKNITPGQLALAWVLAQGDDFIAIPGTKKIKYLKENVGSRNVNLCKYIALRLATVLTNFTISASEELASIEGIVKRIGVMGSRGEHSQTDAKIRCYSNKLENIKNHFLISADYLRISLKSCLNTRIEKPNNAFSSDARPRLLDRDPEFVTISLDPKCSDEEYRGRGMQMPSLMPVEFGGPASLKQICGHTFPIGPSEIPSRAKCRISSIAHWEEMVPKRHQYRLSPQGLSAFYGNTVTDEESLEVLKMAVDEGCTFIDTASVSGVSYRHLTQYITSNGLLTSSMAHHRYIVQGKNERLIGQLLKDPSIRPKVFVGTKIGGYWAEDGSLQMTGNPELIRKYCEESLRNLQVDRNMPIEETWGEFKRLQEEGKVKYLGLSEATADEIRKAHAIAPVSAIQIEFSPWTPDIRDNGILDVCRELGISIVAYSPLGRGFLTGAYKSPDDFEEGDWRRTNPRFTGEAFKENLKLVNALKDIADKKGITPSQLALAWVLAQGDDFIAIPGTKKTKYLKENIGARQVKLSEEDLKEIETVLENIKVVGSSLIWPSEVNSYSLSPELRVKCE</sequence>
<keyword evidence="2" id="KW-1185">Reference proteome</keyword>
<evidence type="ECO:0000313" key="1">
    <source>
        <dbReference type="EMBL" id="CAG8620735.1"/>
    </source>
</evidence>
<name>A0ACA9N659_9GLOM</name>
<accession>A0ACA9N659</accession>
<proteinExistence type="predicted"/>
<protein>
    <submittedName>
        <fullName evidence="1">11186_t:CDS:1</fullName>
    </submittedName>
</protein>
<evidence type="ECO:0000313" key="2">
    <source>
        <dbReference type="Proteomes" id="UP000789525"/>
    </source>
</evidence>